<evidence type="ECO:0000313" key="1">
    <source>
        <dbReference type="EMBL" id="MCM2374127.1"/>
    </source>
</evidence>
<gene>
    <name evidence="1" type="ORF">NB063_26225</name>
</gene>
<organism evidence="1 2">
    <name type="scientific">Aporhodopirellula aestuarii</name>
    <dbReference type="NCBI Taxonomy" id="2950107"/>
    <lineage>
        <taxon>Bacteria</taxon>
        <taxon>Pseudomonadati</taxon>
        <taxon>Planctomycetota</taxon>
        <taxon>Planctomycetia</taxon>
        <taxon>Pirellulales</taxon>
        <taxon>Pirellulaceae</taxon>
        <taxon>Aporhodopirellula</taxon>
    </lineage>
</organism>
<evidence type="ECO:0000313" key="2">
    <source>
        <dbReference type="Proteomes" id="UP001202961"/>
    </source>
</evidence>
<accession>A0ABT0UAU0</accession>
<dbReference type="EMBL" id="JAMQBK010000079">
    <property type="protein sequence ID" value="MCM2374127.1"/>
    <property type="molecule type" value="Genomic_DNA"/>
</dbReference>
<keyword evidence="2" id="KW-1185">Reference proteome</keyword>
<dbReference type="RefSeq" id="WP_250932012.1">
    <property type="nucleotide sequence ID" value="NZ_JAMQBK010000079.1"/>
</dbReference>
<sequence length="321" mass="36013">MIRVGGSHFDLGANQLSYAAGSSSLTPDGFRILGESDRQRLQQLTGAFPSLLGWLNPDSLIISAYPASLGLQGMAPFVDTYLHPPTFIRAMRLAALDMRPVVMAAQPLLGAEMILQTIAAGLEMPKAVLWAVGGYYLPHSLESFIAEELAECGCDLEVLHCYGVAEIGHTCFAAMNRFESGEPRYQLIADDVFTSIERGSGRLQLRREDRVLTTEDLAEVVDGDWKIRNGSERMCPEVFRDLESWSPSAWRRRTGYLHADARRTVYQLRESVDPNASTQEIRYHRFWEQFGGSVQCKPQWHRDPIKRFSFANHQEKQSASA</sequence>
<reference evidence="1 2" key="1">
    <citation type="journal article" date="2022" name="Syst. Appl. Microbiol.">
        <title>Rhodopirellula aestuarii sp. nov., a novel member of the genus Rhodopirellula isolated from brackish sediments collected in the Tagus River estuary, Portugal.</title>
        <authorList>
            <person name="Vitorino I.R."/>
            <person name="Klimek D."/>
            <person name="Calusinska M."/>
            <person name="Lobo-da-Cunha A."/>
            <person name="Vasconcelos V."/>
            <person name="Lage O.M."/>
        </authorList>
    </citation>
    <scope>NUCLEOTIDE SEQUENCE [LARGE SCALE GENOMIC DNA]</scope>
    <source>
        <strain evidence="1 2">ICT_H3.1</strain>
    </source>
</reference>
<protein>
    <submittedName>
        <fullName evidence="1">Uncharacterized protein</fullName>
    </submittedName>
</protein>
<comment type="caution">
    <text evidence="1">The sequence shown here is derived from an EMBL/GenBank/DDBJ whole genome shotgun (WGS) entry which is preliminary data.</text>
</comment>
<dbReference type="Proteomes" id="UP001202961">
    <property type="component" value="Unassembled WGS sequence"/>
</dbReference>
<name>A0ABT0UAU0_9BACT</name>
<proteinExistence type="predicted"/>